<protein>
    <submittedName>
        <fullName evidence="2">Uncharacterized protein</fullName>
    </submittedName>
</protein>
<reference evidence="2" key="1">
    <citation type="journal article" date="2023" name="G3 (Bethesda)">
        <title>A reference genome for the long-term kleptoplast-retaining sea slug Elysia crispata morphotype clarki.</title>
        <authorList>
            <person name="Eastman K.E."/>
            <person name="Pendleton A.L."/>
            <person name="Shaikh M.A."/>
            <person name="Suttiyut T."/>
            <person name="Ogas R."/>
            <person name="Tomko P."/>
            <person name="Gavelis G."/>
            <person name="Widhalm J.R."/>
            <person name="Wisecaver J.H."/>
        </authorList>
    </citation>
    <scope>NUCLEOTIDE SEQUENCE</scope>
    <source>
        <strain evidence="2">ECLA1</strain>
    </source>
</reference>
<dbReference type="AlphaFoldDB" id="A0AAE0Y4Q4"/>
<comment type="caution">
    <text evidence="2">The sequence shown here is derived from an EMBL/GenBank/DDBJ whole genome shotgun (WGS) entry which is preliminary data.</text>
</comment>
<dbReference type="EMBL" id="JAWDGP010006922">
    <property type="protein sequence ID" value="KAK3732943.1"/>
    <property type="molecule type" value="Genomic_DNA"/>
</dbReference>
<evidence type="ECO:0000256" key="1">
    <source>
        <dbReference type="SAM" id="MobiDB-lite"/>
    </source>
</evidence>
<evidence type="ECO:0000313" key="3">
    <source>
        <dbReference type="Proteomes" id="UP001283361"/>
    </source>
</evidence>
<sequence length="189" mass="20749">MHMGEEGMDCEVMTESKRHKGEPIELEDCLQFPNEMVENHGGEEVMKLGVMTGCDSNIPENNTIGGGLKHGNEEGTVSDVGAEPLIGEVVEGFSGEEAGGIKGTRTLVSLPSVSREIRTLVSLPSVSREIRTLVTLDSASKEVRTLDSLAGLGFFRLWADFCRYRRLGQPFTRPSAYWAGMNGEIYFYL</sequence>
<organism evidence="2 3">
    <name type="scientific">Elysia crispata</name>
    <name type="common">lettuce slug</name>
    <dbReference type="NCBI Taxonomy" id="231223"/>
    <lineage>
        <taxon>Eukaryota</taxon>
        <taxon>Metazoa</taxon>
        <taxon>Spiralia</taxon>
        <taxon>Lophotrochozoa</taxon>
        <taxon>Mollusca</taxon>
        <taxon>Gastropoda</taxon>
        <taxon>Heterobranchia</taxon>
        <taxon>Euthyneura</taxon>
        <taxon>Panpulmonata</taxon>
        <taxon>Sacoglossa</taxon>
        <taxon>Placobranchoidea</taxon>
        <taxon>Plakobranchidae</taxon>
        <taxon>Elysia</taxon>
    </lineage>
</organism>
<dbReference type="Proteomes" id="UP001283361">
    <property type="component" value="Unassembled WGS sequence"/>
</dbReference>
<proteinExistence type="predicted"/>
<name>A0AAE0Y4Q4_9GAST</name>
<keyword evidence="3" id="KW-1185">Reference proteome</keyword>
<feature type="region of interest" description="Disordered" evidence="1">
    <location>
        <begin position="1"/>
        <end position="21"/>
    </location>
</feature>
<evidence type="ECO:0000313" key="2">
    <source>
        <dbReference type="EMBL" id="KAK3732943.1"/>
    </source>
</evidence>
<accession>A0AAE0Y4Q4</accession>
<gene>
    <name evidence="2" type="ORF">RRG08_002553</name>
</gene>